<protein>
    <recommendedName>
        <fullName evidence="3">Solute-binding protein family 3/N-terminal domain-containing protein</fullName>
    </recommendedName>
</protein>
<dbReference type="Gene3D" id="3.40.190.10">
    <property type="entry name" value="Periplasmic binding protein-like II"/>
    <property type="match status" value="2"/>
</dbReference>
<dbReference type="InterPro" id="IPR049871">
    <property type="entry name" value="BvgS-like_periplasmic2"/>
</dbReference>
<comment type="similarity">
    <text evidence="1">Belongs to the bacterial solute-binding protein 3 family.</text>
</comment>
<proteinExistence type="inferred from homology"/>
<dbReference type="Pfam" id="PF00497">
    <property type="entry name" value="SBP_bac_3"/>
    <property type="match status" value="1"/>
</dbReference>
<dbReference type="AlphaFoldDB" id="A0A8S0FP24"/>
<dbReference type="GO" id="GO:0030313">
    <property type="term" value="C:cell envelope"/>
    <property type="evidence" value="ECO:0007669"/>
    <property type="project" value="UniProtKB-ARBA"/>
</dbReference>
<dbReference type="PANTHER" id="PTHR35936">
    <property type="entry name" value="MEMBRANE-BOUND LYTIC MUREIN TRANSGLYCOSYLASE F"/>
    <property type="match status" value="1"/>
</dbReference>
<dbReference type="SMART" id="SM00062">
    <property type="entry name" value="PBPb"/>
    <property type="match status" value="1"/>
</dbReference>
<evidence type="ECO:0000313" key="5">
    <source>
        <dbReference type="Proteomes" id="UP000467488"/>
    </source>
</evidence>
<feature type="domain" description="Solute-binding protein family 3/N-terminal" evidence="3">
    <location>
        <begin position="85"/>
        <end position="306"/>
    </location>
</feature>
<reference evidence="4 5" key="1">
    <citation type="submission" date="2020-01" db="EMBL/GenBank/DDBJ databases">
        <title>Dynamics of blaIMP-6 dissemination in carbapenem resistant Enterobacteriacea isolated from regional surveillance in Osaka, Japan.</title>
        <authorList>
            <person name="Abe R."/>
            <person name="Akeda Y."/>
            <person name="Sugawara Y."/>
            <person name="Yamamoto N."/>
            <person name="Tomono K."/>
            <person name="Takeuchi D."/>
            <person name="Kawahara R."/>
            <person name="Hamada S."/>
        </authorList>
    </citation>
    <scope>NUCLEOTIDE SEQUENCE [LARGE SCALE GENOMIC DNA]</scope>
    <source>
        <strain evidence="4 5">E300</strain>
    </source>
</reference>
<evidence type="ECO:0000313" key="4">
    <source>
        <dbReference type="EMBL" id="BBU82195.1"/>
    </source>
</evidence>
<dbReference type="CDD" id="cd13707">
    <property type="entry name" value="PBP2_BvgS_D2"/>
    <property type="match status" value="1"/>
</dbReference>
<evidence type="ECO:0000256" key="1">
    <source>
        <dbReference type="ARBA" id="ARBA00010333"/>
    </source>
</evidence>
<evidence type="ECO:0000256" key="2">
    <source>
        <dbReference type="ARBA" id="ARBA00022729"/>
    </source>
</evidence>
<dbReference type="EMBL" id="AP022360">
    <property type="protein sequence ID" value="BBU82195.1"/>
    <property type="molecule type" value="Genomic_DNA"/>
</dbReference>
<accession>A0A8S0FP24</accession>
<evidence type="ECO:0000259" key="3">
    <source>
        <dbReference type="SMART" id="SM00062"/>
    </source>
</evidence>
<organism evidence="4 5">
    <name type="scientific">Escherichia coli</name>
    <dbReference type="NCBI Taxonomy" id="562"/>
    <lineage>
        <taxon>Bacteria</taxon>
        <taxon>Pseudomonadati</taxon>
        <taxon>Pseudomonadota</taxon>
        <taxon>Gammaproteobacteria</taxon>
        <taxon>Enterobacterales</taxon>
        <taxon>Enterobacteriaceae</taxon>
        <taxon>Escherichia</taxon>
    </lineage>
</organism>
<sequence>MISRYFTHSLNVVKYYNSPRQYNFLLTRKDSIVLNEVLNRFVDALTNEVRYEVSQNWLDTGNLAFLNKPLELTEHEKQWIKQHPDLKVLENPYSPPYSMTDETGSVRGVMGDILNIITLQTGLNFSPITVSHNIHAGTQLNPGKNGWDILPAAIYSEDRENNVSFAEVFITTPYVFVMQKAPDSEQTLKKGMKVAIPYYYELHSQLKEMYPEVEWIKVDNASAAFHKVKEGELDALVATQLNSRYMIDHYYPNELYHFLIPGVQNASLSFAFPRGEPELKDIINKALNAIPPSEVLRLTEKWIKMPNVTIEMTHGTSIASNFILLRHYPFY</sequence>
<dbReference type="InterPro" id="IPR001638">
    <property type="entry name" value="Solute-binding_3/MltF_N"/>
</dbReference>
<dbReference type="SUPFAM" id="SSF53850">
    <property type="entry name" value="Periplasmic binding protein-like II"/>
    <property type="match status" value="1"/>
</dbReference>
<keyword evidence="2" id="KW-0732">Signal</keyword>
<gene>
    <name evidence="4" type="ORF">EIMP300_35950</name>
</gene>
<name>A0A8S0FP24_ECOLX</name>
<dbReference type="Proteomes" id="UP000467488">
    <property type="component" value="Chromosome"/>
</dbReference>